<comment type="caution">
    <text evidence="3">The sequence shown here is derived from an EMBL/GenBank/DDBJ whole genome shotgun (WGS) entry which is preliminary data.</text>
</comment>
<evidence type="ECO:0000256" key="1">
    <source>
        <dbReference type="SAM" id="Coils"/>
    </source>
</evidence>
<accession>A0A0R1H1L8</accession>
<keyword evidence="1" id="KW-0175">Coiled coil</keyword>
<feature type="coiled-coil region" evidence="1">
    <location>
        <begin position="636"/>
        <end position="724"/>
    </location>
</feature>
<evidence type="ECO:0000313" key="4">
    <source>
        <dbReference type="Proteomes" id="UP000051461"/>
    </source>
</evidence>
<gene>
    <name evidence="3" type="ORF">FC07_GL000940</name>
</gene>
<feature type="coiled-coil region" evidence="1">
    <location>
        <begin position="270"/>
        <end position="297"/>
    </location>
</feature>
<dbReference type="PANTHER" id="PTHR41259:SF1">
    <property type="entry name" value="DOUBLE-STRAND BREAK REPAIR RAD50 ATPASE, PUTATIVE-RELATED"/>
    <property type="match status" value="1"/>
</dbReference>
<feature type="domain" description="YhaN AAA" evidence="2">
    <location>
        <begin position="1"/>
        <end position="199"/>
    </location>
</feature>
<feature type="coiled-coil region" evidence="1">
    <location>
        <begin position="182"/>
        <end position="243"/>
    </location>
</feature>
<dbReference type="InterPro" id="IPR038734">
    <property type="entry name" value="YhaN_AAA"/>
</dbReference>
<sequence length="903" mass="102885">MWIKQLKIDGFGKWQQQAFTLTSGFNAFIGPNEAGKSTLNAFITGVLFGFATKKQPAAQYLPKTTRTYGGSLTLVTAQKTYVLKRQAGKAGGDVTLMAADGQLQPAALLAHLLQPVDQTLYQAIFELNRRELLTVANLSRTTLNQYLLAIGAIGSQTWLQRADDFERAAAHLYRPKGRVWPLNQALKTLENLEKQQRQVRQQLPAYQQVQRKLQQLTQQLTTAQQQQQQRQKALAQTQQLQQAWPNYQRYLALTPVSKQATVTLATYQDYQQLAQKRQQQQTTLQDLTQQLAAITQRTDQTPKFKFYLAHQAQFVALAQAFPVWQRTLLQWQEAKEQVQRLAAEQQQQTLPQAQAQALPADLVTSAQAKLRQTQALQQQFDQQQQTLHELQTKIAAKSAYIADLEQAQQPTRRQQQVTRRTQPTNTWQLGVGIGLIVIGFLLPHWLKIVSLVGLGLLGYYGLQRHRDQPVQAHLQDQWRQALTELDQLQAQAAEQVQRQAQLQQQLAPLQEFWRQLKQRYGYGELAPTEILAAQTAYQRDQQLTQQLTQQKQRFEQAATRLKQWQADLAFASDWLPVAQQTPEMIFEQVQTYVTAMQKQVNQLGQSDQRYQYLSEQLTQIQQAIKTTEVAQQDLLAQAHLLNVHELEQSYAALQAQNQQDTQREVIASALEPLLPALQQYHDLVSLETKLATQKAELAAMTQQLQTTQQQLSDQRAELKRLAADGTAQTLRQKIAAQQAQVLALGQQWLQQNLAQQWILATLNAASAQRFPVLLQQAQHYFAQLTLNRYDKISFNAETLFVRRRDGQKFSVEELSQGTAEQLYVALRLAFTQEIAKIKALPIIIDDGFVDFDQPRRQQMLKLLAEIAQHNQVIYFGTSAADLPDGVHYQGLTREEETNDQTAL</sequence>
<evidence type="ECO:0000313" key="3">
    <source>
        <dbReference type="EMBL" id="KRK40382.1"/>
    </source>
</evidence>
<dbReference type="STRING" id="1423726.FC07_GL000940"/>
<name>A0A0R1H1L8_9LACO</name>
<dbReference type="Proteomes" id="UP000051461">
    <property type="component" value="Unassembled WGS sequence"/>
</dbReference>
<proteinExistence type="predicted"/>
<dbReference type="Gene3D" id="3.40.50.300">
    <property type="entry name" value="P-loop containing nucleotide triphosphate hydrolases"/>
    <property type="match status" value="2"/>
</dbReference>
<dbReference type="InterPro" id="IPR027417">
    <property type="entry name" value="P-loop_NTPase"/>
</dbReference>
<reference evidence="3 4" key="1">
    <citation type="journal article" date="2015" name="Genome Announc.">
        <title>Expanding the biotechnology potential of lactobacilli through comparative genomics of 213 strains and associated genera.</title>
        <authorList>
            <person name="Sun Z."/>
            <person name="Harris H.M."/>
            <person name="McCann A."/>
            <person name="Guo C."/>
            <person name="Argimon S."/>
            <person name="Zhang W."/>
            <person name="Yang X."/>
            <person name="Jeffery I.B."/>
            <person name="Cooney J.C."/>
            <person name="Kagawa T.F."/>
            <person name="Liu W."/>
            <person name="Song Y."/>
            <person name="Salvetti E."/>
            <person name="Wrobel A."/>
            <person name="Rasinkangas P."/>
            <person name="Parkhill J."/>
            <person name="Rea M.C."/>
            <person name="O'Sullivan O."/>
            <person name="Ritari J."/>
            <person name="Douillard F.P."/>
            <person name="Paul Ross R."/>
            <person name="Yang R."/>
            <person name="Briner A.E."/>
            <person name="Felis G.E."/>
            <person name="de Vos W.M."/>
            <person name="Barrangou R."/>
            <person name="Klaenhammer T.R."/>
            <person name="Caufield P.W."/>
            <person name="Cui Y."/>
            <person name="Zhang H."/>
            <person name="O'Toole P.W."/>
        </authorList>
    </citation>
    <scope>NUCLEOTIDE SEQUENCE [LARGE SCALE GENOMIC DNA]</scope>
    <source>
        <strain evidence="3 4">DSM 20003</strain>
    </source>
</reference>
<protein>
    <recommendedName>
        <fullName evidence="2">YhaN AAA domain-containing protein</fullName>
    </recommendedName>
</protein>
<dbReference type="PANTHER" id="PTHR41259">
    <property type="entry name" value="DOUBLE-STRAND BREAK REPAIR RAD50 ATPASE, PUTATIVE-RELATED"/>
    <property type="match status" value="1"/>
</dbReference>
<organism evidence="3 4">
    <name type="scientific">Loigolactobacillus bifermentans DSM 20003</name>
    <dbReference type="NCBI Taxonomy" id="1423726"/>
    <lineage>
        <taxon>Bacteria</taxon>
        <taxon>Bacillati</taxon>
        <taxon>Bacillota</taxon>
        <taxon>Bacilli</taxon>
        <taxon>Lactobacillales</taxon>
        <taxon>Lactobacillaceae</taxon>
        <taxon>Loigolactobacillus</taxon>
    </lineage>
</organism>
<evidence type="ECO:0000259" key="2">
    <source>
        <dbReference type="Pfam" id="PF13514"/>
    </source>
</evidence>
<dbReference type="SUPFAM" id="SSF52540">
    <property type="entry name" value="P-loop containing nucleoside triphosphate hydrolases"/>
    <property type="match status" value="1"/>
</dbReference>
<feature type="coiled-coil region" evidence="1">
    <location>
        <begin position="373"/>
        <end position="407"/>
    </location>
</feature>
<dbReference type="AlphaFoldDB" id="A0A0R1H1L8"/>
<keyword evidence="4" id="KW-1185">Reference proteome</keyword>
<dbReference type="EMBL" id="AZDA01000015">
    <property type="protein sequence ID" value="KRK40382.1"/>
    <property type="molecule type" value="Genomic_DNA"/>
</dbReference>
<dbReference type="PATRIC" id="fig|1423726.3.peg.971"/>
<feature type="coiled-coil region" evidence="1">
    <location>
        <begin position="471"/>
        <end position="505"/>
    </location>
</feature>
<dbReference type="Pfam" id="PF13514">
    <property type="entry name" value="AAA_27"/>
    <property type="match status" value="1"/>
</dbReference>
<dbReference type="RefSeq" id="WP_057903617.1">
    <property type="nucleotide sequence ID" value="NZ_AZDA01000015.1"/>
</dbReference>